<evidence type="ECO:0000256" key="1">
    <source>
        <dbReference type="SAM" id="Phobius"/>
    </source>
</evidence>
<dbReference type="Gene3D" id="3.40.50.150">
    <property type="entry name" value="Vaccinia Virus protein VP39"/>
    <property type="match status" value="1"/>
</dbReference>
<keyword evidence="1" id="KW-1133">Transmembrane helix</keyword>
<dbReference type="OrthoDB" id="10253390at2759"/>
<dbReference type="Proteomes" id="UP000603453">
    <property type="component" value="Unassembled WGS sequence"/>
</dbReference>
<evidence type="ECO:0000313" key="2">
    <source>
        <dbReference type="EMBL" id="KAG2207562.1"/>
    </source>
</evidence>
<dbReference type="InterPro" id="IPR029063">
    <property type="entry name" value="SAM-dependent_MTases_sf"/>
</dbReference>
<evidence type="ECO:0000313" key="3">
    <source>
        <dbReference type="Proteomes" id="UP000603453"/>
    </source>
</evidence>
<proteinExistence type="predicted"/>
<dbReference type="InterPro" id="IPR021829">
    <property type="entry name" value="DUF3419"/>
</dbReference>
<accession>A0A8H7V6Q6</accession>
<dbReference type="AlphaFoldDB" id="A0A8H7V6Q6"/>
<comment type="caution">
    <text evidence="2">The sequence shown here is derived from an EMBL/GenBank/DDBJ whole genome shotgun (WGS) entry which is preliminary data.</text>
</comment>
<dbReference type="Pfam" id="PF11899">
    <property type="entry name" value="DUF3419"/>
    <property type="match status" value="1"/>
</dbReference>
<dbReference type="PANTHER" id="PTHR47473:SF1">
    <property type="entry name" value="METHYLTRANSFERASE DOMAIN-CONTAINING PROTEIN"/>
    <property type="match status" value="1"/>
</dbReference>
<dbReference type="CDD" id="cd02440">
    <property type="entry name" value="AdoMet_MTases"/>
    <property type="match status" value="1"/>
</dbReference>
<protein>
    <recommendedName>
        <fullName evidence="4">Betaine lipid synthase</fullName>
    </recommendedName>
</protein>
<gene>
    <name evidence="2" type="ORF">INT47_004312</name>
</gene>
<keyword evidence="1" id="KW-0812">Transmembrane</keyword>
<name>A0A8H7V6Q6_9FUNG</name>
<keyword evidence="3" id="KW-1185">Reference proteome</keyword>
<organism evidence="2 3">
    <name type="scientific">Mucor saturninus</name>
    <dbReference type="NCBI Taxonomy" id="64648"/>
    <lineage>
        <taxon>Eukaryota</taxon>
        <taxon>Fungi</taxon>
        <taxon>Fungi incertae sedis</taxon>
        <taxon>Mucoromycota</taxon>
        <taxon>Mucoromycotina</taxon>
        <taxon>Mucoromycetes</taxon>
        <taxon>Mucorales</taxon>
        <taxon>Mucorineae</taxon>
        <taxon>Mucoraceae</taxon>
        <taxon>Mucor</taxon>
    </lineage>
</organism>
<dbReference type="PANTHER" id="PTHR47473">
    <property type="entry name" value="BTA1P"/>
    <property type="match status" value="1"/>
</dbReference>
<dbReference type="Pfam" id="PF13489">
    <property type="entry name" value="Methyltransf_23"/>
    <property type="match status" value="1"/>
</dbReference>
<dbReference type="SUPFAM" id="SSF53335">
    <property type="entry name" value="S-adenosyl-L-methionine-dependent methyltransferases"/>
    <property type="match status" value="1"/>
</dbReference>
<sequence length="746" mass="86892">MKFEKDTLYLPFSLRLGLVPVSLLCIYMVQVQARISFDSYQRLLYFGVALTTLCLASWDKIQTPIQFMYSCFFKRIGGHDQQSRLESFYQDQAQIYDNSRGSLLRGRQTMLKLCAAQIKEQLATGIMQKKPIWIDLGGGTGWNIETMHAFLPVDSFEKIILVDLTPSLCKVAQERFLKKGWKNVTVLCQDASTFQVPEGSLEGRVGLVTVSYALSMMDDYHPVVDRIQSLLSPEGIIGVVDFYVSGRSSAPAEKWSPQQNRQCNWFTRHFWQAWFELDHIHLGPGRRDYLEYKFGTIKSLNRRNHFIIPYLIQMPYYVWLGCSNARQNELSHLVEIPDDTDSVTSKQSFNIVSRTSFLHQNKQWRVDYNPTLPCHTQFRSYIYAFTWEDPRVDLQYLNITSQDVMFVITSAGDNALEYALKAHPKRIHCIDMNPCQNHLLELKLASIASLEYKDFWRMFGDGNHPHFSTLLHDIISPHLSSYAFQYWSENSNRFNHKFYKTGYSGLALSILEWWIRMQGLEKDIKTMTSASTIKVQKHIWDTKVRPAIFSSMIQKILHNPMFMWNALGVPINQMNMFLKECTTQEYIENTLDPIPCLSLFNQDQYFYYLCLNQRYTPTSCPSYLTEYGFNQLKTSGALDSFRLHTESILDSLKSMGDRYLTRLVVMDHMDWFDPTSCQELDDEIREMKRTLKSGGQVYWRSAGTQPWYNELFVKHGFSVEPLSIRYPGQAIDRVNMYASFYRATKV</sequence>
<evidence type="ECO:0008006" key="4">
    <source>
        <dbReference type="Google" id="ProtNLM"/>
    </source>
</evidence>
<dbReference type="EMBL" id="JAEPRD010000024">
    <property type="protein sequence ID" value="KAG2207562.1"/>
    <property type="molecule type" value="Genomic_DNA"/>
</dbReference>
<feature type="transmembrane region" description="Helical" evidence="1">
    <location>
        <begin position="12"/>
        <end position="31"/>
    </location>
</feature>
<reference evidence="2" key="1">
    <citation type="submission" date="2020-12" db="EMBL/GenBank/DDBJ databases">
        <title>Metabolic potential, ecology and presence of endohyphal bacteria is reflected in genomic diversity of Mucoromycotina.</title>
        <authorList>
            <person name="Muszewska A."/>
            <person name="Okrasinska A."/>
            <person name="Steczkiewicz K."/>
            <person name="Drgas O."/>
            <person name="Orlowska M."/>
            <person name="Perlinska-Lenart U."/>
            <person name="Aleksandrzak-Piekarczyk T."/>
            <person name="Szatraj K."/>
            <person name="Zielenkiewicz U."/>
            <person name="Pilsyk S."/>
            <person name="Malc E."/>
            <person name="Mieczkowski P."/>
            <person name="Kruszewska J.S."/>
            <person name="Biernat P."/>
            <person name="Pawlowska J."/>
        </authorList>
    </citation>
    <scope>NUCLEOTIDE SEQUENCE</scope>
    <source>
        <strain evidence="2">WA0000017839</strain>
    </source>
</reference>
<keyword evidence="1" id="KW-0472">Membrane</keyword>